<organism evidence="7 8">
    <name type="scientific">Geojedonia litorea</name>
    <dbReference type="NCBI Taxonomy" id="1268269"/>
    <lineage>
        <taxon>Bacteria</taxon>
        <taxon>Pseudomonadati</taxon>
        <taxon>Bacteroidota</taxon>
        <taxon>Flavobacteriia</taxon>
        <taxon>Flavobacteriales</taxon>
        <taxon>Flavobacteriaceae</taxon>
        <taxon>Geojedonia</taxon>
    </lineage>
</organism>
<evidence type="ECO:0000256" key="4">
    <source>
        <dbReference type="ARBA" id="ARBA00023163"/>
    </source>
</evidence>
<protein>
    <submittedName>
        <fullName evidence="7">RNA polymerase sigma factor</fullName>
    </submittedName>
</protein>
<dbReference type="InterPro" id="IPR013325">
    <property type="entry name" value="RNA_pol_sigma_r2"/>
</dbReference>
<dbReference type="NCBIfam" id="TIGR02937">
    <property type="entry name" value="sigma70-ECF"/>
    <property type="match status" value="1"/>
</dbReference>
<feature type="domain" description="RNA polymerase sigma-70 region 2" evidence="5">
    <location>
        <begin position="26"/>
        <end position="91"/>
    </location>
</feature>
<dbReference type="InterPro" id="IPR013249">
    <property type="entry name" value="RNA_pol_sigma70_r4_t2"/>
</dbReference>
<dbReference type="InterPro" id="IPR039425">
    <property type="entry name" value="RNA_pol_sigma-70-like"/>
</dbReference>
<dbReference type="InterPro" id="IPR013324">
    <property type="entry name" value="RNA_pol_sigma_r3/r4-like"/>
</dbReference>
<dbReference type="EMBL" id="JBHSGP010000005">
    <property type="protein sequence ID" value="MFC4721269.1"/>
    <property type="molecule type" value="Genomic_DNA"/>
</dbReference>
<dbReference type="SUPFAM" id="SSF88946">
    <property type="entry name" value="Sigma2 domain of RNA polymerase sigma factors"/>
    <property type="match status" value="1"/>
</dbReference>
<keyword evidence="2" id="KW-0805">Transcription regulation</keyword>
<evidence type="ECO:0000313" key="7">
    <source>
        <dbReference type="EMBL" id="MFC4721269.1"/>
    </source>
</evidence>
<dbReference type="SUPFAM" id="SSF88659">
    <property type="entry name" value="Sigma3 and sigma4 domains of RNA polymerase sigma factors"/>
    <property type="match status" value="1"/>
</dbReference>
<dbReference type="Pfam" id="PF08281">
    <property type="entry name" value="Sigma70_r4_2"/>
    <property type="match status" value="1"/>
</dbReference>
<dbReference type="PANTHER" id="PTHR43133">
    <property type="entry name" value="RNA POLYMERASE ECF-TYPE SIGMA FACTO"/>
    <property type="match status" value="1"/>
</dbReference>
<comment type="caution">
    <text evidence="7">The sequence shown here is derived from an EMBL/GenBank/DDBJ whole genome shotgun (WGS) entry which is preliminary data.</text>
</comment>
<sequence>MENETDLILQLQSDKTKEAAFKELLTLYKERLYWHIRHIVKSHDDADDVLQNTFIKIFRNIDKFKGESKLFSWMYRIATNEAITHLNQNAKRMHITSEELQHQTIRNLTADVYFEGDEIQLKLQEAIARLPEKQQLVFNMRYFEDIKYSDLSEILDTSEGALKASYHIATKKIEEYLTSYSAD</sequence>
<gene>
    <name evidence="7" type="ORF">ACFO5O_02965</name>
</gene>
<accession>A0ABV9N1F1</accession>
<dbReference type="InterPro" id="IPR007627">
    <property type="entry name" value="RNA_pol_sigma70_r2"/>
</dbReference>
<reference evidence="8" key="1">
    <citation type="journal article" date="2019" name="Int. J. Syst. Evol. Microbiol.">
        <title>The Global Catalogue of Microorganisms (GCM) 10K type strain sequencing project: providing services to taxonomists for standard genome sequencing and annotation.</title>
        <authorList>
            <consortium name="The Broad Institute Genomics Platform"/>
            <consortium name="The Broad Institute Genome Sequencing Center for Infectious Disease"/>
            <person name="Wu L."/>
            <person name="Ma J."/>
        </authorList>
    </citation>
    <scope>NUCLEOTIDE SEQUENCE [LARGE SCALE GENOMIC DNA]</scope>
    <source>
        <strain evidence="8">CCUG 63682</strain>
    </source>
</reference>
<dbReference type="Gene3D" id="1.10.1740.10">
    <property type="match status" value="1"/>
</dbReference>
<evidence type="ECO:0000259" key="6">
    <source>
        <dbReference type="Pfam" id="PF08281"/>
    </source>
</evidence>
<keyword evidence="8" id="KW-1185">Reference proteome</keyword>
<evidence type="ECO:0000256" key="3">
    <source>
        <dbReference type="ARBA" id="ARBA00023082"/>
    </source>
</evidence>
<dbReference type="Gene3D" id="1.10.10.10">
    <property type="entry name" value="Winged helix-like DNA-binding domain superfamily/Winged helix DNA-binding domain"/>
    <property type="match status" value="1"/>
</dbReference>
<evidence type="ECO:0000256" key="2">
    <source>
        <dbReference type="ARBA" id="ARBA00023015"/>
    </source>
</evidence>
<keyword evidence="3" id="KW-0731">Sigma factor</keyword>
<name>A0ABV9N1F1_9FLAO</name>
<comment type="similarity">
    <text evidence="1">Belongs to the sigma-70 factor family. ECF subfamily.</text>
</comment>
<dbReference type="RefSeq" id="WP_387960811.1">
    <property type="nucleotide sequence ID" value="NZ_JBHSGP010000005.1"/>
</dbReference>
<feature type="domain" description="RNA polymerase sigma factor 70 region 4 type 2" evidence="6">
    <location>
        <begin position="121"/>
        <end position="169"/>
    </location>
</feature>
<dbReference type="InterPro" id="IPR014284">
    <property type="entry name" value="RNA_pol_sigma-70_dom"/>
</dbReference>
<evidence type="ECO:0000313" key="8">
    <source>
        <dbReference type="Proteomes" id="UP001595953"/>
    </source>
</evidence>
<dbReference type="Pfam" id="PF04542">
    <property type="entry name" value="Sigma70_r2"/>
    <property type="match status" value="1"/>
</dbReference>
<dbReference type="PANTHER" id="PTHR43133:SF51">
    <property type="entry name" value="RNA POLYMERASE SIGMA FACTOR"/>
    <property type="match status" value="1"/>
</dbReference>
<evidence type="ECO:0000256" key="1">
    <source>
        <dbReference type="ARBA" id="ARBA00010641"/>
    </source>
</evidence>
<evidence type="ECO:0000259" key="5">
    <source>
        <dbReference type="Pfam" id="PF04542"/>
    </source>
</evidence>
<proteinExistence type="inferred from homology"/>
<dbReference type="Proteomes" id="UP001595953">
    <property type="component" value="Unassembled WGS sequence"/>
</dbReference>
<keyword evidence="4" id="KW-0804">Transcription</keyword>
<dbReference type="InterPro" id="IPR036388">
    <property type="entry name" value="WH-like_DNA-bd_sf"/>
</dbReference>